<organism evidence="7 8">
    <name type="scientific">Saprolegnia parasitica (strain CBS 223.65)</name>
    <dbReference type="NCBI Taxonomy" id="695850"/>
    <lineage>
        <taxon>Eukaryota</taxon>
        <taxon>Sar</taxon>
        <taxon>Stramenopiles</taxon>
        <taxon>Oomycota</taxon>
        <taxon>Saprolegniomycetes</taxon>
        <taxon>Saprolegniales</taxon>
        <taxon>Saprolegniaceae</taxon>
        <taxon>Saprolegnia</taxon>
    </lineage>
</organism>
<dbReference type="OrthoDB" id="5348404at2759"/>
<evidence type="ECO:0000256" key="4">
    <source>
        <dbReference type="ARBA" id="ARBA00023136"/>
    </source>
</evidence>
<evidence type="ECO:0000256" key="1">
    <source>
        <dbReference type="ARBA" id="ARBA00004141"/>
    </source>
</evidence>
<evidence type="ECO:0000256" key="2">
    <source>
        <dbReference type="ARBA" id="ARBA00022692"/>
    </source>
</evidence>
<name>A0A067C942_SAPPC</name>
<reference evidence="7 8" key="1">
    <citation type="journal article" date="2013" name="PLoS Genet.">
        <title>Distinctive expansion of potential virulence genes in the genome of the oomycete fish pathogen Saprolegnia parasitica.</title>
        <authorList>
            <person name="Jiang R.H."/>
            <person name="de Bruijn I."/>
            <person name="Haas B.J."/>
            <person name="Belmonte R."/>
            <person name="Lobach L."/>
            <person name="Christie J."/>
            <person name="van den Ackerveken G."/>
            <person name="Bottin A."/>
            <person name="Bulone V."/>
            <person name="Diaz-Moreno S.M."/>
            <person name="Dumas B."/>
            <person name="Fan L."/>
            <person name="Gaulin E."/>
            <person name="Govers F."/>
            <person name="Grenville-Briggs L.J."/>
            <person name="Horner N.R."/>
            <person name="Levin J.Z."/>
            <person name="Mammella M."/>
            <person name="Meijer H.J."/>
            <person name="Morris P."/>
            <person name="Nusbaum C."/>
            <person name="Oome S."/>
            <person name="Phillips A.J."/>
            <person name="van Rooyen D."/>
            <person name="Rzeszutek E."/>
            <person name="Saraiva M."/>
            <person name="Secombes C.J."/>
            <person name="Seidl M.F."/>
            <person name="Snel B."/>
            <person name="Stassen J.H."/>
            <person name="Sykes S."/>
            <person name="Tripathy S."/>
            <person name="van den Berg H."/>
            <person name="Vega-Arreguin J.C."/>
            <person name="Wawra S."/>
            <person name="Young S.K."/>
            <person name="Zeng Q."/>
            <person name="Dieguez-Uribeondo J."/>
            <person name="Russ C."/>
            <person name="Tyler B.M."/>
            <person name="van West P."/>
        </authorList>
    </citation>
    <scope>NUCLEOTIDE SEQUENCE [LARGE SCALE GENOMIC DNA]</scope>
    <source>
        <strain evidence="7 8">CBS 223.65</strain>
    </source>
</reference>
<dbReference type="PANTHER" id="PTHR23423">
    <property type="entry name" value="ORGANIC SOLUTE TRANSPORTER-RELATED"/>
    <property type="match status" value="1"/>
</dbReference>
<accession>A0A067C942</accession>
<evidence type="ECO:0000256" key="6">
    <source>
        <dbReference type="SAM" id="Phobius"/>
    </source>
</evidence>
<dbReference type="VEuPathDB" id="FungiDB:SPRG_07745"/>
<evidence type="ECO:0000313" key="7">
    <source>
        <dbReference type="EMBL" id="KDO27033.1"/>
    </source>
</evidence>
<keyword evidence="8" id="KW-1185">Reference proteome</keyword>
<evidence type="ECO:0000256" key="3">
    <source>
        <dbReference type="ARBA" id="ARBA00022989"/>
    </source>
</evidence>
<dbReference type="RefSeq" id="XP_012202129.1">
    <property type="nucleotide sequence ID" value="XM_012346739.1"/>
</dbReference>
<keyword evidence="4 6" id="KW-0472">Membrane</keyword>
<comment type="subcellular location">
    <subcellularLocation>
        <location evidence="1">Membrane</location>
        <topology evidence="1">Multi-pass membrane protein</topology>
    </subcellularLocation>
</comment>
<feature type="transmembrane region" description="Helical" evidence="6">
    <location>
        <begin position="251"/>
        <end position="271"/>
    </location>
</feature>
<dbReference type="SMART" id="SM01417">
    <property type="entry name" value="Solute_trans_a"/>
    <property type="match status" value="1"/>
</dbReference>
<dbReference type="GO" id="GO:0016020">
    <property type="term" value="C:membrane"/>
    <property type="evidence" value="ECO:0007669"/>
    <property type="project" value="UniProtKB-SubCell"/>
</dbReference>
<feature type="transmembrane region" description="Helical" evidence="6">
    <location>
        <begin position="34"/>
        <end position="57"/>
    </location>
</feature>
<feature type="transmembrane region" description="Helical" evidence="6">
    <location>
        <begin position="185"/>
        <end position="207"/>
    </location>
</feature>
<gene>
    <name evidence="7" type="ORF">SPRG_07745</name>
</gene>
<evidence type="ECO:0000256" key="5">
    <source>
        <dbReference type="SAM" id="MobiDB-lite"/>
    </source>
</evidence>
<dbReference type="Proteomes" id="UP000030745">
    <property type="component" value="Unassembled WGS sequence"/>
</dbReference>
<feature type="transmembrane region" description="Helical" evidence="6">
    <location>
        <begin position="159"/>
        <end position="179"/>
    </location>
</feature>
<dbReference type="EMBL" id="KK583219">
    <property type="protein sequence ID" value="KDO27033.1"/>
    <property type="molecule type" value="Genomic_DNA"/>
</dbReference>
<evidence type="ECO:0000313" key="8">
    <source>
        <dbReference type="Proteomes" id="UP000030745"/>
    </source>
</evidence>
<protein>
    <submittedName>
        <fullName evidence="7">Uncharacterized protein</fullName>
    </submittedName>
</protein>
<dbReference type="Pfam" id="PF03619">
    <property type="entry name" value="Solute_trans_a"/>
    <property type="match status" value="1"/>
</dbReference>
<dbReference type="OMA" id="ILCVEMV"/>
<dbReference type="AlphaFoldDB" id="A0A067C942"/>
<keyword evidence="3 6" id="KW-1133">Transmembrane helix</keyword>
<feature type="transmembrane region" description="Helical" evidence="6">
    <location>
        <begin position="103"/>
        <end position="124"/>
    </location>
</feature>
<keyword evidence="2 6" id="KW-0812">Transmembrane</keyword>
<dbReference type="GeneID" id="24129997"/>
<sequence>MQAINETVILDGDVTGNGTVLGIPLSLIETERGYFLLVAALAALFASALTAFSMYQHLRAYTRPHLQRYILRILLIVPVYAVGSFLSFKFVHQAAYFNIVRDMYEAFVVYSFLNLVLAFAARWCPRPRSRTRFLGYCCSPMARDGRLLRNCKKATIQFVFLKPFMAVLSLLMLAVGAYESDGFQWLLWIVYNVSYSIALYGLLVFYLATKHILAPFSPVLKFFAVKSVIFLTFWQTLLIDDFPDISKEQAFAWNDFVLALEMAPVAIMYFFSFGASQFRNTCEAIPASEVVKNMKEVLSVQDIVADAYHNFMPSYQDYMLQRADDEFPEKIRTQTFLAGNLDAPVTTKEQRGDDAGLRVALDVVQSEEDKPLAPSTTSEASTVLPDDGDEEETVVQAPKQVLSPRMMSPRTPSMLDLEVKKESIAMPYSMSDEDEDETLLDTPRRHSDKSSLLNS</sequence>
<dbReference type="KEGG" id="spar:SPRG_07745"/>
<proteinExistence type="predicted"/>
<dbReference type="InterPro" id="IPR005178">
    <property type="entry name" value="Ostalpha/TMEM184C"/>
</dbReference>
<dbReference type="STRING" id="695850.A0A067C942"/>
<feature type="transmembrane region" description="Helical" evidence="6">
    <location>
        <begin position="219"/>
        <end position="239"/>
    </location>
</feature>
<feature type="region of interest" description="Disordered" evidence="5">
    <location>
        <begin position="365"/>
        <end position="455"/>
    </location>
</feature>
<feature type="transmembrane region" description="Helical" evidence="6">
    <location>
        <begin position="69"/>
        <end position="91"/>
    </location>
</feature>